<dbReference type="RefSeq" id="WP_345375691.1">
    <property type="nucleotide sequence ID" value="NZ_BAABLM010000003.1"/>
</dbReference>
<name>A0ABP8VY24_9MICO</name>
<dbReference type="InterPro" id="IPR021517">
    <property type="entry name" value="DUF3180"/>
</dbReference>
<protein>
    <recommendedName>
        <fullName evidence="4">DUF3180 domain-containing protein</fullName>
    </recommendedName>
</protein>
<gene>
    <name evidence="2" type="ORF">GCM10025780_19860</name>
</gene>
<reference evidence="3" key="1">
    <citation type="journal article" date="2019" name="Int. J. Syst. Evol. Microbiol.">
        <title>The Global Catalogue of Microorganisms (GCM) 10K type strain sequencing project: providing services to taxonomists for standard genome sequencing and annotation.</title>
        <authorList>
            <consortium name="The Broad Institute Genomics Platform"/>
            <consortium name="The Broad Institute Genome Sequencing Center for Infectious Disease"/>
            <person name="Wu L."/>
            <person name="Ma J."/>
        </authorList>
    </citation>
    <scope>NUCLEOTIDE SEQUENCE [LARGE SCALE GENOMIC DNA]</scope>
    <source>
        <strain evidence="3">JCM 18956</strain>
    </source>
</reference>
<evidence type="ECO:0000313" key="3">
    <source>
        <dbReference type="Proteomes" id="UP001501295"/>
    </source>
</evidence>
<feature type="transmembrane region" description="Helical" evidence="1">
    <location>
        <begin position="116"/>
        <end position="140"/>
    </location>
</feature>
<keyword evidence="1" id="KW-1133">Transmembrane helix</keyword>
<dbReference type="Pfam" id="PF11377">
    <property type="entry name" value="DUF3180"/>
    <property type="match status" value="1"/>
</dbReference>
<evidence type="ECO:0000313" key="2">
    <source>
        <dbReference type="EMBL" id="GAA4675380.1"/>
    </source>
</evidence>
<comment type="caution">
    <text evidence="2">The sequence shown here is derived from an EMBL/GenBank/DDBJ whole genome shotgun (WGS) entry which is preliminary data.</text>
</comment>
<keyword evidence="3" id="KW-1185">Reference proteome</keyword>
<organism evidence="2 3">
    <name type="scientific">Frondihabitans cladoniiphilus</name>
    <dbReference type="NCBI Taxonomy" id="715785"/>
    <lineage>
        <taxon>Bacteria</taxon>
        <taxon>Bacillati</taxon>
        <taxon>Actinomycetota</taxon>
        <taxon>Actinomycetes</taxon>
        <taxon>Micrococcales</taxon>
        <taxon>Microbacteriaceae</taxon>
        <taxon>Frondihabitans</taxon>
    </lineage>
</organism>
<feature type="transmembrane region" description="Helical" evidence="1">
    <location>
        <begin position="38"/>
        <end position="60"/>
    </location>
</feature>
<evidence type="ECO:0008006" key="4">
    <source>
        <dbReference type="Google" id="ProtNLM"/>
    </source>
</evidence>
<dbReference type="Proteomes" id="UP001501295">
    <property type="component" value="Unassembled WGS sequence"/>
</dbReference>
<dbReference type="EMBL" id="BAABLM010000003">
    <property type="protein sequence ID" value="GAA4675380.1"/>
    <property type="molecule type" value="Genomic_DNA"/>
</dbReference>
<evidence type="ECO:0000256" key="1">
    <source>
        <dbReference type="SAM" id="Phobius"/>
    </source>
</evidence>
<sequence length="157" mass="16213">MKRTRPSTIVSIAVVALVAGFAFDAVLASHQRPTAIPPLALGLVLFAIAAIVLSLAVPVYRVAHGRTHEPIDAYYATRVVLMAKACSIAGVLFGGVFGGLIAYMASRGVGVPVTSLVPTLVGTIGGAVLLAAGLVAEYMCTVPPSDDDRRNGDTQRI</sequence>
<feature type="transmembrane region" description="Helical" evidence="1">
    <location>
        <begin position="81"/>
        <end position="104"/>
    </location>
</feature>
<keyword evidence="1" id="KW-0812">Transmembrane</keyword>
<accession>A0ABP8VY24</accession>
<keyword evidence="1" id="KW-0472">Membrane</keyword>
<proteinExistence type="predicted"/>